<keyword evidence="3" id="KW-1185">Reference proteome</keyword>
<protein>
    <submittedName>
        <fullName evidence="2">Uncharacterized protein</fullName>
    </submittedName>
</protein>
<organism evidence="2 3">
    <name type="scientific">Chloropicon primus</name>
    <dbReference type="NCBI Taxonomy" id="1764295"/>
    <lineage>
        <taxon>Eukaryota</taxon>
        <taxon>Viridiplantae</taxon>
        <taxon>Chlorophyta</taxon>
        <taxon>Chloropicophyceae</taxon>
        <taxon>Chloropicales</taxon>
        <taxon>Chloropicaceae</taxon>
        <taxon>Chloropicon</taxon>
    </lineage>
</organism>
<name>A0A5B8MEX0_9CHLO</name>
<evidence type="ECO:0000313" key="2">
    <source>
        <dbReference type="EMBL" id="QDZ18947.1"/>
    </source>
</evidence>
<feature type="compositionally biased region" description="Basic and acidic residues" evidence="1">
    <location>
        <begin position="44"/>
        <end position="69"/>
    </location>
</feature>
<feature type="region of interest" description="Disordered" evidence="1">
    <location>
        <begin position="1"/>
        <end position="104"/>
    </location>
</feature>
<dbReference type="Proteomes" id="UP000316726">
    <property type="component" value="Chromosome 2"/>
</dbReference>
<dbReference type="EMBL" id="CP031035">
    <property type="protein sequence ID" value="QDZ18947.1"/>
    <property type="molecule type" value="Genomic_DNA"/>
</dbReference>
<dbReference type="AlphaFoldDB" id="A0A5B8MEX0"/>
<evidence type="ECO:0000256" key="1">
    <source>
        <dbReference type="SAM" id="MobiDB-lite"/>
    </source>
</evidence>
<feature type="compositionally biased region" description="Acidic residues" evidence="1">
    <location>
        <begin position="91"/>
        <end position="103"/>
    </location>
</feature>
<evidence type="ECO:0000313" key="3">
    <source>
        <dbReference type="Proteomes" id="UP000316726"/>
    </source>
</evidence>
<gene>
    <name evidence="2" type="ORF">A3770_02p14650</name>
</gene>
<accession>A0A5B8MEX0</accession>
<sequence length="171" mass="18121">MVTSLKGRGEGRRGRAQRGGGASTSSARSWSGRDRLPRTVAEATRGEEDPLQHRIYLEVEGRGSVREPEPLPVTHSSAFLQRSRGAWKDSDYDEGASDGEEVETSPVVVAFNDAISSETGKTVRKGMVEAAKLSVDAGVVVTKGAAKVAMPAVSWAVKGAVKAAMSPKKKK</sequence>
<reference evidence="2 3" key="1">
    <citation type="submission" date="2018-07" db="EMBL/GenBank/DDBJ databases">
        <title>The complete nuclear genome of the prasinophyte Chloropicon primus (CCMP1205).</title>
        <authorList>
            <person name="Pombert J.-F."/>
            <person name="Otis C."/>
            <person name="Turmel M."/>
            <person name="Lemieux C."/>
        </authorList>
    </citation>
    <scope>NUCLEOTIDE SEQUENCE [LARGE SCALE GENOMIC DNA]</scope>
    <source>
        <strain evidence="2 3">CCMP1205</strain>
    </source>
</reference>
<proteinExistence type="predicted"/>